<dbReference type="InterPro" id="IPR036873">
    <property type="entry name" value="Rhodanese-like_dom_sf"/>
</dbReference>
<dbReference type="OrthoDB" id="9800872at2"/>
<dbReference type="Proteomes" id="UP000186104">
    <property type="component" value="Chromosome"/>
</dbReference>
<organism evidence="2 3">
    <name type="scientific">Dietzia timorensis</name>
    <dbReference type="NCBI Taxonomy" id="499555"/>
    <lineage>
        <taxon>Bacteria</taxon>
        <taxon>Bacillati</taxon>
        <taxon>Actinomycetota</taxon>
        <taxon>Actinomycetes</taxon>
        <taxon>Mycobacteriales</taxon>
        <taxon>Dietziaceae</taxon>
        <taxon>Dietzia</taxon>
    </lineage>
</organism>
<feature type="domain" description="Rhodanese" evidence="1">
    <location>
        <begin position="14"/>
        <end position="100"/>
    </location>
</feature>
<dbReference type="RefSeq" id="WP_067474566.1">
    <property type="nucleotide sequence ID" value="NZ_CP015961.1"/>
</dbReference>
<dbReference type="SUPFAM" id="SSF52821">
    <property type="entry name" value="Rhodanese/Cell cycle control phosphatase"/>
    <property type="match status" value="1"/>
</dbReference>
<dbReference type="Pfam" id="PF00581">
    <property type="entry name" value="Rhodanese"/>
    <property type="match status" value="1"/>
</dbReference>
<dbReference type="PANTHER" id="PTHR43031:SF1">
    <property type="entry name" value="PYRIDINE NUCLEOTIDE-DISULPHIDE OXIDOREDUCTASE"/>
    <property type="match status" value="1"/>
</dbReference>
<reference evidence="2 3" key="1">
    <citation type="submission" date="2016-06" db="EMBL/GenBank/DDBJ databases">
        <title>Complete genome sequence of a saline-alkali tolerant type strain Dietzia timorensis ID05-A0528T.</title>
        <authorList>
            <person name="Wu X."/>
        </authorList>
    </citation>
    <scope>NUCLEOTIDE SEQUENCE [LARGE SCALE GENOMIC DNA]</scope>
    <source>
        <strain evidence="2 3">ID05-A0528</strain>
    </source>
</reference>
<dbReference type="Gene3D" id="3.40.250.10">
    <property type="entry name" value="Rhodanese-like domain"/>
    <property type="match status" value="1"/>
</dbReference>
<dbReference type="KEGG" id="dtm:BJL86_0701"/>
<evidence type="ECO:0000259" key="1">
    <source>
        <dbReference type="PROSITE" id="PS50206"/>
    </source>
</evidence>
<protein>
    <submittedName>
        <fullName evidence="2">UPF0033 protein YrkF</fullName>
    </submittedName>
</protein>
<dbReference type="InterPro" id="IPR050229">
    <property type="entry name" value="GlpE_sulfurtransferase"/>
</dbReference>
<evidence type="ECO:0000313" key="3">
    <source>
        <dbReference type="Proteomes" id="UP000186104"/>
    </source>
</evidence>
<keyword evidence="3" id="KW-1185">Reference proteome</keyword>
<dbReference type="EMBL" id="CP015961">
    <property type="protein sequence ID" value="ANI91503.1"/>
    <property type="molecule type" value="Genomic_DNA"/>
</dbReference>
<proteinExistence type="predicted"/>
<accession>A0A173LHY0</accession>
<dbReference type="SMART" id="SM00450">
    <property type="entry name" value="RHOD"/>
    <property type="match status" value="1"/>
</dbReference>
<name>A0A173LHY0_9ACTN</name>
<dbReference type="PANTHER" id="PTHR43031">
    <property type="entry name" value="FAD-DEPENDENT OXIDOREDUCTASE"/>
    <property type="match status" value="1"/>
</dbReference>
<dbReference type="STRING" id="499555.BJL86_0701"/>
<evidence type="ECO:0000313" key="2">
    <source>
        <dbReference type="EMBL" id="ANI91503.1"/>
    </source>
</evidence>
<gene>
    <name evidence="2" type="ORF">BJL86_0701</name>
</gene>
<sequence length="102" mass="10721">MHSFSDVPQSAGALEDGVVLLDVRSGDEWSDGHVDGAVHIPLNELPERVADIPEGDLWIHCEVGGRATQAAQYLAAQGIESRVLGENMLGAQGAGFNVVRGS</sequence>
<dbReference type="CDD" id="cd00158">
    <property type="entry name" value="RHOD"/>
    <property type="match status" value="1"/>
</dbReference>
<dbReference type="InterPro" id="IPR001763">
    <property type="entry name" value="Rhodanese-like_dom"/>
</dbReference>
<dbReference type="PROSITE" id="PS50206">
    <property type="entry name" value="RHODANESE_3"/>
    <property type="match status" value="1"/>
</dbReference>
<dbReference type="AlphaFoldDB" id="A0A173LHY0"/>